<name>A0ABW1IA51_9PSEU</name>
<dbReference type="PANTHER" id="PTHR48083:SF13">
    <property type="entry name" value="ACYL-COA DEHYDROGENASE FAMILY MEMBER 11"/>
    <property type="match status" value="1"/>
</dbReference>
<evidence type="ECO:0000256" key="4">
    <source>
        <dbReference type="ARBA" id="ARBA00022630"/>
    </source>
</evidence>
<dbReference type="RefSeq" id="WP_379567600.1">
    <property type="nucleotide sequence ID" value="NZ_JBHSQK010000047.1"/>
</dbReference>
<dbReference type="InterPro" id="IPR006091">
    <property type="entry name" value="Acyl-CoA_Oxase/DH_mid-dom"/>
</dbReference>
<dbReference type="Gene3D" id="2.40.110.10">
    <property type="entry name" value="Butyryl-CoA Dehydrogenase, subunit A, domain 2"/>
    <property type="match status" value="1"/>
</dbReference>
<dbReference type="SUPFAM" id="SSF47203">
    <property type="entry name" value="Acyl-CoA dehydrogenase C-terminal domain-like"/>
    <property type="match status" value="1"/>
</dbReference>
<evidence type="ECO:0000256" key="2">
    <source>
        <dbReference type="ARBA" id="ARBA00009347"/>
    </source>
</evidence>
<dbReference type="InterPro" id="IPR037069">
    <property type="entry name" value="AcylCoA_DH/ox_N_sf"/>
</dbReference>
<evidence type="ECO:0000256" key="5">
    <source>
        <dbReference type="ARBA" id="ARBA00022827"/>
    </source>
</evidence>
<evidence type="ECO:0000256" key="3">
    <source>
        <dbReference type="ARBA" id="ARBA00011738"/>
    </source>
</evidence>
<sequence>MDFSADPRTEELKKTLLAFMEEHVYPAEQAFERTDPTQPFSWERPPVMAELQATARSLGLWNLFLPDAEHGAGLTNLQYAPLAEITGRSPHVAPEALNCAAPDTGNIELLHMFATPEQRERWLEPLLTAEIRSAFCMTEPDVASSDASNIALEMTPLPNGGFRVDGRKWWSTGALSSDCRVLLVMGRSHPDAPRHERHTILLIPRDTPGVTLARGLSAFGYWDETHGGHAEVRFDGVEVGPEAVLGEPGKGFALAQARLGPGRIHHCMRLIGMAERAFDLLCARVTERVAFGRPLAEQGVVREIIADSRIKLEQLRLQVLRCAWLIDTVGAKAAASEISAIKIAAPETAQWVIDKALHVHGAGGLTADHPLAMLWTQARGLRFADGPEEVHRTVLARRELRRYQQV</sequence>
<feature type="domain" description="Acyl-CoA dehydrogenase/oxidase N-terminal" evidence="10">
    <location>
        <begin position="9"/>
        <end position="130"/>
    </location>
</feature>
<dbReference type="InterPro" id="IPR046373">
    <property type="entry name" value="Acyl-CoA_Oxase/DH_mid-dom_sf"/>
</dbReference>
<comment type="similarity">
    <text evidence="2 7">Belongs to the acyl-CoA dehydrogenase family.</text>
</comment>
<evidence type="ECO:0000313" key="12">
    <source>
        <dbReference type="Proteomes" id="UP001596119"/>
    </source>
</evidence>
<organism evidence="11 12">
    <name type="scientific">Pseudonocardia lutea</name>
    <dbReference type="NCBI Taxonomy" id="2172015"/>
    <lineage>
        <taxon>Bacteria</taxon>
        <taxon>Bacillati</taxon>
        <taxon>Actinomycetota</taxon>
        <taxon>Actinomycetes</taxon>
        <taxon>Pseudonocardiales</taxon>
        <taxon>Pseudonocardiaceae</taxon>
        <taxon>Pseudonocardia</taxon>
    </lineage>
</organism>
<dbReference type="SUPFAM" id="SSF56645">
    <property type="entry name" value="Acyl-CoA dehydrogenase NM domain-like"/>
    <property type="match status" value="1"/>
</dbReference>
<evidence type="ECO:0000259" key="8">
    <source>
        <dbReference type="Pfam" id="PF00441"/>
    </source>
</evidence>
<keyword evidence="6 7" id="KW-0560">Oxidoreductase</keyword>
<accession>A0ABW1IA51</accession>
<evidence type="ECO:0000259" key="10">
    <source>
        <dbReference type="Pfam" id="PF02771"/>
    </source>
</evidence>
<dbReference type="EMBL" id="JBHSQK010000047">
    <property type="protein sequence ID" value="MFC5950467.1"/>
    <property type="molecule type" value="Genomic_DNA"/>
</dbReference>
<proteinExistence type="inferred from homology"/>
<comment type="caution">
    <text evidence="11">The sequence shown here is derived from an EMBL/GenBank/DDBJ whole genome shotgun (WGS) entry which is preliminary data.</text>
</comment>
<evidence type="ECO:0000256" key="7">
    <source>
        <dbReference type="RuleBase" id="RU362125"/>
    </source>
</evidence>
<evidence type="ECO:0000256" key="1">
    <source>
        <dbReference type="ARBA" id="ARBA00001974"/>
    </source>
</evidence>
<keyword evidence="4 7" id="KW-0285">Flavoprotein</keyword>
<evidence type="ECO:0000259" key="9">
    <source>
        <dbReference type="Pfam" id="PF02770"/>
    </source>
</evidence>
<dbReference type="Gene3D" id="1.20.140.10">
    <property type="entry name" value="Butyryl-CoA Dehydrogenase, subunit A, domain 3"/>
    <property type="match status" value="1"/>
</dbReference>
<dbReference type="InterPro" id="IPR050741">
    <property type="entry name" value="Acyl-CoA_dehydrogenase"/>
</dbReference>
<comment type="subunit">
    <text evidence="3">Homodimer.</text>
</comment>
<evidence type="ECO:0000256" key="6">
    <source>
        <dbReference type="ARBA" id="ARBA00023002"/>
    </source>
</evidence>
<reference evidence="12" key="1">
    <citation type="journal article" date="2019" name="Int. J. Syst. Evol. Microbiol.">
        <title>The Global Catalogue of Microorganisms (GCM) 10K type strain sequencing project: providing services to taxonomists for standard genome sequencing and annotation.</title>
        <authorList>
            <consortium name="The Broad Institute Genomics Platform"/>
            <consortium name="The Broad Institute Genome Sequencing Center for Infectious Disease"/>
            <person name="Wu L."/>
            <person name="Ma J."/>
        </authorList>
    </citation>
    <scope>NUCLEOTIDE SEQUENCE [LARGE SCALE GENOMIC DNA]</scope>
    <source>
        <strain evidence="12">CGMCC 4.7397</strain>
    </source>
</reference>
<dbReference type="InterPro" id="IPR036250">
    <property type="entry name" value="AcylCo_DH-like_C"/>
</dbReference>
<keyword evidence="5 7" id="KW-0274">FAD</keyword>
<dbReference type="Pfam" id="PF00441">
    <property type="entry name" value="Acyl-CoA_dh_1"/>
    <property type="match status" value="1"/>
</dbReference>
<evidence type="ECO:0000313" key="11">
    <source>
        <dbReference type="EMBL" id="MFC5950467.1"/>
    </source>
</evidence>
<protein>
    <submittedName>
        <fullName evidence="11">Acyl-CoA dehydrogenase family protein</fullName>
    </submittedName>
</protein>
<gene>
    <name evidence="11" type="ORF">ACFQH9_19540</name>
</gene>
<dbReference type="Pfam" id="PF02771">
    <property type="entry name" value="Acyl-CoA_dh_N"/>
    <property type="match status" value="1"/>
</dbReference>
<comment type="cofactor">
    <cofactor evidence="1 7">
        <name>FAD</name>
        <dbReference type="ChEBI" id="CHEBI:57692"/>
    </cofactor>
</comment>
<feature type="domain" description="Acyl-CoA oxidase/dehydrogenase middle" evidence="9">
    <location>
        <begin position="134"/>
        <end position="235"/>
    </location>
</feature>
<keyword evidence="12" id="KW-1185">Reference proteome</keyword>
<feature type="domain" description="Acyl-CoA dehydrogenase/oxidase C-terminal" evidence="8">
    <location>
        <begin position="249"/>
        <end position="398"/>
    </location>
</feature>
<dbReference type="InterPro" id="IPR009100">
    <property type="entry name" value="AcylCoA_DH/oxidase_NM_dom_sf"/>
</dbReference>
<dbReference type="InterPro" id="IPR013786">
    <property type="entry name" value="AcylCoA_DH/ox_N"/>
</dbReference>
<dbReference type="PANTHER" id="PTHR48083">
    <property type="entry name" value="MEDIUM-CHAIN SPECIFIC ACYL-COA DEHYDROGENASE, MITOCHONDRIAL-RELATED"/>
    <property type="match status" value="1"/>
</dbReference>
<dbReference type="InterPro" id="IPR009075">
    <property type="entry name" value="AcylCo_DH/oxidase_C"/>
</dbReference>
<dbReference type="Gene3D" id="1.10.540.10">
    <property type="entry name" value="Acyl-CoA dehydrogenase/oxidase, N-terminal domain"/>
    <property type="match status" value="1"/>
</dbReference>
<dbReference type="Proteomes" id="UP001596119">
    <property type="component" value="Unassembled WGS sequence"/>
</dbReference>
<dbReference type="Pfam" id="PF02770">
    <property type="entry name" value="Acyl-CoA_dh_M"/>
    <property type="match status" value="1"/>
</dbReference>